<dbReference type="AlphaFoldDB" id="A0A9W9GCD1"/>
<organism evidence="1 2">
    <name type="scientific">Penicillium angulare</name>
    <dbReference type="NCBI Taxonomy" id="116970"/>
    <lineage>
        <taxon>Eukaryota</taxon>
        <taxon>Fungi</taxon>
        <taxon>Dikarya</taxon>
        <taxon>Ascomycota</taxon>
        <taxon>Pezizomycotina</taxon>
        <taxon>Eurotiomycetes</taxon>
        <taxon>Eurotiomycetidae</taxon>
        <taxon>Eurotiales</taxon>
        <taxon>Aspergillaceae</taxon>
        <taxon>Penicillium</taxon>
    </lineage>
</organism>
<comment type="caution">
    <text evidence="1">The sequence shown here is derived from an EMBL/GenBank/DDBJ whole genome shotgun (WGS) entry which is preliminary data.</text>
</comment>
<evidence type="ECO:0000313" key="1">
    <source>
        <dbReference type="EMBL" id="KAJ5116199.1"/>
    </source>
</evidence>
<sequence length="107" mass="12298">MFQSMSGNCLWSQLDREYGIGLLVESTKRSILTGELRLFNAPGPWAQTGETKNLSRKLKDDIFMMRSFVFQQSLLVTSQYCNTLMLTMTPTTDVITWRFGGFKIFQP</sequence>
<proteinExistence type="predicted"/>
<keyword evidence="2" id="KW-1185">Reference proteome</keyword>
<reference evidence="1" key="2">
    <citation type="journal article" date="2023" name="IMA Fungus">
        <title>Comparative genomic study of the Penicillium genus elucidates a diverse pangenome and 15 lateral gene transfer events.</title>
        <authorList>
            <person name="Petersen C."/>
            <person name="Sorensen T."/>
            <person name="Nielsen M.R."/>
            <person name="Sondergaard T.E."/>
            <person name="Sorensen J.L."/>
            <person name="Fitzpatrick D.A."/>
            <person name="Frisvad J.C."/>
            <person name="Nielsen K.L."/>
        </authorList>
    </citation>
    <scope>NUCLEOTIDE SEQUENCE</scope>
    <source>
        <strain evidence="1">IBT 30069</strain>
    </source>
</reference>
<reference evidence="1" key="1">
    <citation type="submission" date="2022-11" db="EMBL/GenBank/DDBJ databases">
        <authorList>
            <person name="Petersen C."/>
        </authorList>
    </citation>
    <scope>NUCLEOTIDE SEQUENCE</scope>
    <source>
        <strain evidence="1">IBT 30069</strain>
    </source>
</reference>
<gene>
    <name evidence="1" type="ORF">N7456_000547</name>
</gene>
<name>A0A9W9GCD1_9EURO</name>
<dbReference type="EMBL" id="JAPQKH010000001">
    <property type="protein sequence ID" value="KAJ5116199.1"/>
    <property type="molecule type" value="Genomic_DNA"/>
</dbReference>
<evidence type="ECO:0000313" key="2">
    <source>
        <dbReference type="Proteomes" id="UP001149165"/>
    </source>
</evidence>
<protein>
    <submittedName>
        <fullName evidence="1">Uncharacterized protein</fullName>
    </submittedName>
</protein>
<accession>A0A9W9GCD1</accession>
<dbReference type="Proteomes" id="UP001149165">
    <property type="component" value="Unassembled WGS sequence"/>
</dbReference>